<keyword evidence="3" id="KW-0414">Isoprene biosynthesis</keyword>
<evidence type="ECO:0000256" key="3">
    <source>
        <dbReference type="ARBA" id="ARBA00023229"/>
    </source>
</evidence>
<feature type="domain" description="Thiolase C-terminal" evidence="6">
    <location>
        <begin position="275"/>
        <end position="395"/>
    </location>
</feature>
<reference evidence="7 8" key="1">
    <citation type="submission" date="2023-09" db="EMBL/GenBank/DDBJ databases">
        <title>Pyrofollis japonicus gen. nov. sp. nov., a novel member of the family Pyrodictiaceae isolated from the Iheya North hydrothermal field.</title>
        <authorList>
            <person name="Miyazaki U."/>
            <person name="Sanari M."/>
            <person name="Tame A."/>
            <person name="Kitajima M."/>
            <person name="Okamoto A."/>
            <person name="Sawayama S."/>
            <person name="Miyazaki J."/>
            <person name="Takai K."/>
            <person name="Nakagawa S."/>
        </authorList>
    </citation>
    <scope>NUCLEOTIDE SEQUENCE [LARGE SCALE GENOMIC DNA]</scope>
    <source>
        <strain evidence="7 8">AV2</strain>
    </source>
</reference>
<evidence type="ECO:0000313" key="7">
    <source>
        <dbReference type="EMBL" id="BES82754.1"/>
    </source>
</evidence>
<dbReference type="InterPro" id="IPR020613">
    <property type="entry name" value="Thiolase_CS"/>
</dbReference>
<keyword evidence="2" id="KW-0808">Transferase</keyword>
<dbReference type="SUPFAM" id="SSF53901">
    <property type="entry name" value="Thiolase-like"/>
    <property type="match status" value="2"/>
</dbReference>
<dbReference type="InterPro" id="IPR002155">
    <property type="entry name" value="Thiolase"/>
</dbReference>
<gene>
    <name evidence="7" type="ORF">PABY_23210</name>
</gene>
<dbReference type="CDD" id="cd00751">
    <property type="entry name" value="thiolase"/>
    <property type="match status" value="1"/>
</dbReference>
<organism evidence="7 8">
    <name type="scientific">Pyrodictium abyssi</name>
    <dbReference type="NCBI Taxonomy" id="54256"/>
    <lineage>
        <taxon>Archaea</taxon>
        <taxon>Thermoproteota</taxon>
        <taxon>Thermoprotei</taxon>
        <taxon>Desulfurococcales</taxon>
        <taxon>Pyrodictiaceae</taxon>
        <taxon>Pyrodictium</taxon>
    </lineage>
</organism>
<keyword evidence="4" id="KW-0012">Acyltransferase</keyword>
<dbReference type="PANTHER" id="PTHR18919">
    <property type="entry name" value="ACETYL-COA C-ACYLTRANSFERASE"/>
    <property type="match status" value="1"/>
</dbReference>
<dbReference type="InterPro" id="IPR020610">
    <property type="entry name" value="Thiolase_AS"/>
</dbReference>
<dbReference type="NCBIfam" id="TIGR01930">
    <property type="entry name" value="AcCoA-C-Actrans"/>
    <property type="match status" value="1"/>
</dbReference>
<evidence type="ECO:0000313" key="8">
    <source>
        <dbReference type="Proteomes" id="UP001341135"/>
    </source>
</evidence>
<dbReference type="Gene3D" id="3.40.47.10">
    <property type="match status" value="1"/>
</dbReference>
<dbReference type="Pfam" id="PF02803">
    <property type="entry name" value="Thiolase_C"/>
    <property type="match status" value="1"/>
</dbReference>
<dbReference type="Pfam" id="PF00108">
    <property type="entry name" value="Thiolase_N"/>
    <property type="match status" value="1"/>
</dbReference>
<protein>
    <submittedName>
        <fullName evidence="7">Thiolase family protein</fullName>
    </submittedName>
</protein>
<dbReference type="GeneID" id="89290326"/>
<name>A0ABM8J0E7_9CREN</name>
<accession>A0ABM8J0E7</accession>
<sequence length="397" mass="41962">MARDVYIVSAARTPIGRFGGSLSRLDAVELGAIAIRAALERGRVDPSSVEFVYMGHVIRAGTGQDTARQAALRAGIPAAVDAATVDMVCSSGMAAVINAAMMIRSGDADLVVAGGMESMSRAPFIVPADARWGIRHLIARRLELLDAMFHDGLYDPVAGLGMGQEADMVARRHGYTREMLDEVAAESHARAARAQRAGLFSGEIAPVDVEKNGRRISLDHDEGVRPDTSPEKLARLPPAFGPDGLHTAGNSSQLSDGAAALVLASERALDEYGLRPLARLTGYAWAATETWRFLEAPVYAVRRLLERTGTRLEDYDYIEVNEAFAVSLLLARDMLGAPLDRVNPLGGAIALGHPIGATGARIIVTLINALRSLGGERGIATLCHGLGGATAVALELA</sequence>
<feature type="domain" description="Thiolase N-terminal" evidence="5">
    <location>
        <begin position="5"/>
        <end position="266"/>
    </location>
</feature>
<dbReference type="PIRSF" id="PIRSF000429">
    <property type="entry name" value="Ac-CoA_Ac_transf"/>
    <property type="match status" value="1"/>
</dbReference>
<dbReference type="PROSITE" id="PS00099">
    <property type="entry name" value="THIOLASE_3"/>
    <property type="match status" value="1"/>
</dbReference>
<dbReference type="RefSeq" id="WP_338250372.1">
    <property type="nucleotide sequence ID" value="NZ_AP028907.1"/>
</dbReference>
<evidence type="ECO:0000259" key="5">
    <source>
        <dbReference type="Pfam" id="PF00108"/>
    </source>
</evidence>
<dbReference type="PROSITE" id="PS00737">
    <property type="entry name" value="THIOLASE_2"/>
    <property type="match status" value="1"/>
</dbReference>
<dbReference type="InterPro" id="IPR020616">
    <property type="entry name" value="Thiolase_N"/>
</dbReference>
<dbReference type="InterPro" id="IPR016039">
    <property type="entry name" value="Thiolase-like"/>
</dbReference>
<evidence type="ECO:0000259" key="6">
    <source>
        <dbReference type="Pfam" id="PF02803"/>
    </source>
</evidence>
<evidence type="ECO:0000256" key="1">
    <source>
        <dbReference type="ARBA" id="ARBA00010982"/>
    </source>
</evidence>
<dbReference type="InterPro" id="IPR020617">
    <property type="entry name" value="Thiolase_C"/>
</dbReference>
<keyword evidence="8" id="KW-1185">Reference proteome</keyword>
<evidence type="ECO:0000256" key="4">
    <source>
        <dbReference type="ARBA" id="ARBA00023315"/>
    </source>
</evidence>
<evidence type="ECO:0000256" key="2">
    <source>
        <dbReference type="ARBA" id="ARBA00022679"/>
    </source>
</evidence>
<proteinExistence type="inferred from homology"/>
<dbReference type="Proteomes" id="UP001341135">
    <property type="component" value="Chromosome"/>
</dbReference>
<dbReference type="PANTHER" id="PTHR18919:SF107">
    <property type="entry name" value="ACETYL-COA ACETYLTRANSFERASE, CYTOSOLIC"/>
    <property type="match status" value="1"/>
</dbReference>
<comment type="similarity">
    <text evidence="1">Belongs to the thiolase-like superfamily. Thiolase family.</text>
</comment>
<dbReference type="EMBL" id="AP028907">
    <property type="protein sequence ID" value="BES82754.1"/>
    <property type="molecule type" value="Genomic_DNA"/>
</dbReference>